<feature type="domain" description="Major facilitator superfamily (MFS) profile" evidence="9">
    <location>
        <begin position="48"/>
        <end position="541"/>
    </location>
</feature>
<dbReference type="SUPFAM" id="SSF103473">
    <property type="entry name" value="MFS general substrate transporter"/>
    <property type="match status" value="2"/>
</dbReference>
<dbReference type="EMBL" id="QGMG01000462">
    <property type="protein sequence ID" value="TVY53385.1"/>
    <property type="molecule type" value="Genomic_DNA"/>
</dbReference>
<dbReference type="GO" id="GO:0005886">
    <property type="term" value="C:plasma membrane"/>
    <property type="evidence" value="ECO:0007669"/>
    <property type="project" value="TreeGrafter"/>
</dbReference>
<feature type="transmembrane region" description="Helical" evidence="8">
    <location>
        <begin position="441"/>
        <end position="464"/>
    </location>
</feature>
<feature type="transmembrane region" description="Helical" evidence="8">
    <location>
        <begin position="137"/>
        <end position="162"/>
    </location>
</feature>
<dbReference type="Proteomes" id="UP000481288">
    <property type="component" value="Unassembled WGS sequence"/>
</dbReference>
<feature type="region of interest" description="Disordered" evidence="7">
    <location>
        <begin position="1"/>
        <end position="35"/>
    </location>
</feature>
<evidence type="ECO:0000256" key="1">
    <source>
        <dbReference type="ARBA" id="ARBA00004141"/>
    </source>
</evidence>
<feature type="transmembrane region" description="Helical" evidence="8">
    <location>
        <begin position="378"/>
        <end position="400"/>
    </location>
</feature>
<dbReference type="PANTHER" id="PTHR23501">
    <property type="entry name" value="MAJOR FACILITATOR SUPERFAMILY"/>
    <property type="match status" value="1"/>
</dbReference>
<protein>
    <submittedName>
        <fullName evidence="10">Efflux pump DEP3</fullName>
    </submittedName>
</protein>
<keyword evidence="3" id="KW-0813">Transport</keyword>
<dbReference type="AlphaFoldDB" id="A0A7D8UYR1"/>
<feature type="transmembrane region" description="Helical" evidence="8">
    <location>
        <begin position="519"/>
        <end position="537"/>
    </location>
</feature>
<sequence>MAATDESESANPPTTPPYDKENEVGADTEASPDAEPKRTVTGVKWFFAYTSLLSTVLLFALDNTIVANIQPSIVESFGTQDTLAWIGVSFVLGQSVILPIGKAFGMFSMKTLFLISLVLFEGGSAICGASPNMTALIIGRVISGIGGSGLYVGAMTFIAVMTTPHERPIYFSGIMSIWGFGNVLGPIIGGSFAQSSATWRWGFYINLPIAGIFLPAYIFCLPNINAMPNTAFSKRLRMQDWLGIVVFVAFCACFSMAGSFGGTLFAWSSGSEITLWVMTFVLLIAFILITKYHPFVTAEHKLLPVQFMKTKDLIILPIQAFLVAGAMFMSIYYTPLIFQFTRGDSPLEAGVRILPLICMIVFGSLLNGVVMPKLGYYMPWYIVGNAMLVVGAALMTTIKASTSNAAIYGFTVLIGLGVGCYQSAGIAVVSALAPASEVNNAVSLMTIAQVVGTILALSVSGSIFQNIALTKLASVLPNATHSDITQLVTGTSGSFYKSLSADLKTVVVEQVTMAIRDSFYYLVGSTALAFILSLFLGRKRLFLSGGAVAT</sequence>
<evidence type="ECO:0000313" key="10">
    <source>
        <dbReference type="EMBL" id="TVY53385.1"/>
    </source>
</evidence>
<dbReference type="InterPro" id="IPR011701">
    <property type="entry name" value="MFS"/>
</dbReference>
<keyword evidence="11" id="KW-1185">Reference proteome</keyword>
<gene>
    <name evidence="10" type="primary">DEP3_2</name>
    <name evidence="10" type="ORF">LCER1_G007491</name>
</gene>
<feature type="transmembrane region" description="Helical" evidence="8">
    <location>
        <begin position="46"/>
        <end position="70"/>
    </location>
</feature>
<evidence type="ECO:0000256" key="3">
    <source>
        <dbReference type="ARBA" id="ARBA00022448"/>
    </source>
</evidence>
<dbReference type="GO" id="GO:0022857">
    <property type="term" value="F:transmembrane transporter activity"/>
    <property type="evidence" value="ECO:0007669"/>
    <property type="project" value="InterPro"/>
</dbReference>
<comment type="caution">
    <text evidence="10">The sequence shown here is derived from an EMBL/GenBank/DDBJ whole genome shotgun (WGS) entry which is preliminary data.</text>
</comment>
<dbReference type="Gene3D" id="1.20.1250.20">
    <property type="entry name" value="MFS general substrate transporter like domains"/>
    <property type="match status" value="2"/>
</dbReference>
<keyword evidence="5 8" id="KW-1133">Transmembrane helix</keyword>
<dbReference type="OrthoDB" id="10021397at2759"/>
<evidence type="ECO:0000259" key="9">
    <source>
        <dbReference type="PROSITE" id="PS50850"/>
    </source>
</evidence>
<feature type="transmembrane region" description="Helical" evidence="8">
    <location>
        <begin position="273"/>
        <end position="292"/>
    </location>
</feature>
<evidence type="ECO:0000256" key="4">
    <source>
        <dbReference type="ARBA" id="ARBA00022692"/>
    </source>
</evidence>
<feature type="transmembrane region" description="Helical" evidence="8">
    <location>
        <begin position="82"/>
        <end position="100"/>
    </location>
</feature>
<evidence type="ECO:0000256" key="6">
    <source>
        <dbReference type="ARBA" id="ARBA00023136"/>
    </source>
</evidence>
<feature type="transmembrane region" description="Helical" evidence="8">
    <location>
        <begin position="313"/>
        <end position="333"/>
    </location>
</feature>
<accession>A0A7D8UYR1</accession>
<evidence type="ECO:0000256" key="8">
    <source>
        <dbReference type="SAM" id="Phobius"/>
    </source>
</evidence>
<proteinExistence type="inferred from homology"/>
<evidence type="ECO:0000256" key="7">
    <source>
        <dbReference type="SAM" id="MobiDB-lite"/>
    </source>
</evidence>
<name>A0A7D8UYR1_9HELO</name>
<dbReference type="PROSITE" id="PS50850">
    <property type="entry name" value="MFS"/>
    <property type="match status" value="1"/>
</dbReference>
<comment type="similarity">
    <text evidence="2">Belongs to the major facilitator superfamily. TCR/Tet family.</text>
</comment>
<reference evidence="10 11" key="1">
    <citation type="submission" date="2018-05" db="EMBL/GenBank/DDBJ databases">
        <title>Whole genome sequencing for identification of molecular markers to develop diagnostic detection tools for the regulated plant pathogen Lachnellula willkommii.</title>
        <authorList>
            <person name="Giroux E."/>
            <person name="Bilodeau G."/>
        </authorList>
    </citation>
    <scope>NUCLEOTIDE SEQUENCE [LARGE SCALE GENOMIC DNA]</scope>
    <source>
        <strain evidence="10 11">CBS 625.97</strain>
    </source>
</reference>
<dbReference type="PANTHER" id="PTHR23501:SF12">
    <property type="entry name" value="MAJOR FACILITATOR SUPERFAMILY (MFS) PROFILE DOMAIN-CONTAINING PROTEIN-RELATED"/>
    <property type="match status" value="1"/>
</dbReference>
<feature type="transmembrane region" description="Helical" evidence="8">
    <location>
        <begin position="201"/>
        <end position="220"/>
    </location>
</feature>
<feature type="transmembrane region" description="Helical" evidence="8">
    <location>
        <begin position="241"/>
        <end position="267"/>
    </location>
</feature>
<evidence type="ECO:0000256" key="2">
    <source>
        <dbReference type="ARBA" id="ARBA00007520"/>
    </source>
</evidence>
<evidence type="ECO:0000313" key="11">
    <source>
        <dbReference type="Proteomes" id="UP000481288"/>
    </source>
</evidence>
<dbReference type="InterPro" id="IPR020846">
    <property type="entry name" value="MFS_dom"/>
</dbReference>
<evidence type="ECO:0000256" key="5">
    <source>
        <dbReference type="ARBA" id="ARBA00022989"/>
    </source>
</evidence>
<keyword evidence="4 8" id="KW-0812">Transmembrane</keyword>
<feature type="transmembrane region" description="Helical" evidence="8">
    <location>
        <begin position="406"/>
        <end position="429"/>
    </location>
</feature>
<organism evidence="10 11">
    <name type="scientific">Lachnellula cervina</name>
    <dbReference type="NCBI Taxonomy" id="1316786"/>
    <lineage>
        <taxon>Eukaryota</taxon>
        <taxon>Fungi</taxon>
        <taxon>Dikarya</taxon>
        <taxon>Ascomycota</taxon>
        <taxon>Pezizomycotina</taxon>
        <taxon>Leotiomycetes</taxon>
        <taxon>Helotiales</taxon>
        <taxon>Lachnaceae</taxon>
        <taxon>Lachnellula</taxon>
    </lineage>
</organism>
<comment type="subcellular location">
    <subcellularLocation>
        <location evidence="1">Membrane</location>
        <topology evidence="1">Multi-pass membrane protein</topology>
    </subcellularLocation>
</comment>
<keyword evidence="6 8" id="KW-0472">Membrane</keyword>
<dbReference type="Pfam" id="PF07690">
    <property type="entry name" value="MFS_1"/>
    <property type="match status" value="1"/>
</dbReference>
<dbReference type="InterPro" id="IPR036259">
    <property type="entry name" value="MFS_trans_sf"/>
</dbReference>
<feature type="transmembrane region" description="Helical" evidence="8">
    <location>
        <begin position="353"/>
        <end position="371"/>
    </location>
</feature>
<feature type="transmembrane region" description="Helical" evidence="8">
    <location>
        <begin position="169"/>
        <end position="189"/>
    </location>
</feature>